<dbReference type="EMBL" id="CAJOBC010000006">
    <property type="protein sequence ID" value="CAF3515812.1"/>
    <property type="molecule type" value="Genomic_DNA"/>
</dbReference>
<keyword evidence="3 5" id="KW-1133">Transmembrane helix</keyword>
<feature type="transmembrane region" description="Helical" evidence="5">
    <location>
        <begin position="248"/>
        <end position="271"/>
    </location>
</feature>
<dbReference type="AlphaFoldDB" id="A0A813NF38"/>
<feature type="transmembrane region" description="Helical" evidence="5">
    <location>
        <begin position="449"/>
        <end position="469"/>
    </location>
</feature>
<feature type="transmembrane region" description="Helical" evidence="5">
    <location>
        <begin position="383"/>
        <end position="403"/>
    </location>
</feature>
<dbReference type="Proteomes" id="UP000663829">
    <property type="component" value="Unassembled WGS sequence"/>
</dbReference>
<feature type="transmembrane region" description="Helical" evidence="5">
    <location>
        <begin position="224"/>
        <end position="241"/>
    </location>
</feature>
<evidence type="ECO:0000256" key="4">
    <source>
        <dbReference type="ARBA" id="ARBA00023136"/>
    </source>
</evidence>
<keyword evidence="4 5" id="KW-0472">Membrane</keyword>
<proteinExistence type="predicted"/>
<dbReference type="GO" id="GO:0015171">
    <property type="term" value="F:amino acid transmembrane transporter activity"/>
    <property type="evidence" value="ECO:0007669"/>
    <property type="project" value="TreeGrafter"/>
</dbReference>
<organism evidence="6 8">
    <name type="scientific">Didymodactylos carnosus</name>
    <dbReference type="NCBI Taxonomy" id="1234261"/>
    <lineage>
        <taxon>Eukaryota</taxon>
        <taxon>Metazoa</taxon>
        <taxon>Spiralia</taxon>
        <taxon>Gnathifera</taxon>
        <taxon>Rotifera</taxon>
        <taxon>Eurotatoria</taxon>
        <taxon>Bdelloidea</taxon>
        <taxon>Philodinida</taxon>
        <taxon>Philodinidae</taxon>
        <taxon>Didymodactylos</taxon>
    </lineage>
</organism>
<feature type="transmembrane region" description="Helical" evidence="5">
    <location>
        <begin position="330"/>
        <end position="350"/>
    </location>
</feature>
<sequence>MDASKTKDENYTPIWNHSLINRNLPAKVNEETISISPSQNETFNQHYRHSISWDFNRWGTVKRLTLAPDSPPCEAIPVFSIQPVPLPTKKNRFLSFLFCRNAKQSNEHKLLGEWQSTSIAGNDITSSCLYTAGICAQKAGKYSPISLAIVAFVLYLFRNIYAEVGTALPLNGGAYNVLLNCTTKLIASVAACLTLVSYIATAVVSGSSAIAYGQHLWAGMNPDWAVIVLLGFFAFLTLMGLKESANVALFIFIVHIGTMILLVIMCIIKIIETGNVDRLKENWKQHQSGNVASNIYFGFSLALLGVSGFETSANYIEEQQAGVFPKTLRNMWLFVSFFNPVISLLSLFIMKLVEIEAHRDDLLAALATASSGDWLNKFVAADALLVLSGAVLTSYVGIVGLIRRMSLDRCLPMFLTQENRWRKTNHYIILGFFGVTSLLHFIVKGNIDSLAGVYTIAFLSVMCLFAIGNMIMKYKRGALRRSVVASWPRVVFGLCAVFAGLVGEILLHLEHVKYFLLYFVATFLIVMIMFARNRVLKLIIYFTSRIGLLTRFNAILYRQYKNIENQPMIFFTKVDDPSILNKGILYVRSNELTHCLQIIHLYKNEEEIPTNLIDNVKFLDKQYPKLCVDLVSSKEGRSISRKIGSYSDNYFILGFDVLSLRL</sequence>
<evidence type="ECO:0000313" key="6">
    <source>
        <dbReference type="EMBL" id="CAF0737793.1"/>
    </source>
</evidence>
<dbReference type="EMBL" id="CAJNOQ010000006">
    <property type="protein sequence ID" value="CAF0737793.1"/>
    <property type="molecule type" value="Genomic_DNA"/>
</dbReference>
<comment type="caution">
    <text evidence="6">The sequence shown here is derived from an EMBL/GenBank/DDBJ whole genome shotgun (WGS) entry which is preliminary data.</text>
</comment>
<evidence type="ECO:0000256" key="1">
    <source>
        <dbReference type="ARBA" id="ARBA00004141"/>
    </source>
</evidence>
<evidence type="ECO:0000256" key="3">
    <source>
        <dbReference type="ARBA" id="ARBA00022989"/>
    </source>
</evidence>
<dbReference type="PANTHER" id="PTHR43243">
    <property type="entry name" value="INNER MEMBRANE TRANSPORTER YGJI-RELATED"/>
    <property type="match status" value="1"/>
</dbReference>
<comment type="subcellular location">
    <subcellularLocation>
        <location evidence="1">Membrane</location>
        <topology evidence="1">Multi-pass membrane protein</topology>
    </subcellularLocation>
</comment>
<dbReference type="GO" id="GO:0016020">
    <property type="term" value="C:membrane"/>
    <property type="evidence" value="ECO:0007669"/>
    <property type="project" value="UniProtKB-SubCell"/>
</dbReference>
<feature type="transmembrane region" description="Helical" evidence="5">
    <location>
        <begin position="185"/>
        <end position="212"/>
    </location>
</feature>
<dbReference type="OrthoDB" id="1718410at2759"/>
<feature type="transmembrane region" description="Helical" evidence="5">
    <location>
        <begin position="515"/>
        <end position="531"/>
    </location>
</feature>
<name>A0A813NF38_9BILA</name>
<keyword evidence="8" id="KW-1185">Reference proteome</keyword>
<evidence type="ECO:0000313" key="7">
    <source>
        <dbReference type="EMBL" id="CAF3515812.1"/>
    </source>
</evidence>
<feature type="transmembrane region" description="Helical" evidence="5">
    <location>
        <begin position="490"/>
        <end position="509"/>
    </location>
</feature>
<feature type="transmembrane region" description="Helical" evidence="5">
    <location>
        <begin position="424"/>
        <end position="443"/>
    </location>
</feature>
<keyword evidence="2 5" id="KW-0812">Transmembrane</keyword>
<dbReference type="PANTHER" id="PTHR43243:SF11">
    <property type="entry name" value="AMINO ACID PERMEASE_ SLC12A DOMAIN-CONTAINING PROTEIN"/>
    <property type="match status" value="1"/>
</dbReference>
<evidence type="ECO:0008006" key="9">
    <source>
        <dbReference type="Google" id="ProtNLM"/>
    </source>
</evidence>
<evidence type="ECO:0000256" key="2">
    <source>
        <dbReference type="ARBA" id="ARBA00022692"/>
    </source>
</evidence>
<dbReference type="Proteomes" id="UP000681722">
    <property type="component" value="Unassembled WGS sequence"/>
</dbReference>
<dbReference type="Pfam" id="PF13520">
    <property type="entry name" value="AA_permease_2"/>
    <property type="match status" value="1"/>
</dbReference>
<protein>
    <recommendedName>
        <fullName evidence="9">Amino acid permease</fullName>
    </recommendedName>
</protein>
<dbReference type="Gene3D" id="1.20.1740.10">
    <property type="entry name" value="Amino acid/polyamine transporter I"/>
    <property type="match status" value="1"/>
</dbReference>
<evidence type="ECO:0000313" key="8">
    <source>
        <dbReference type="Proteomes" id="UP000663829"/>
    </source>
</evidence>
<dbReference type="InterPro" id="IPR002293">
    <property type="entry name" value="AA/rel_permease1"/>
</dbReference>
<accession>A0A813NF38</accession>
<evidence type="ECO:0000256" key="5">
    <source>
        <dbReference type="SAM" id="Phobius"/>
    </source>
</evidence>
<reference evidence="6" key="1">
    <citation type="submission" date="2021-02" db="EMBL/GenBank/DDBJ databases">
        <authorList>
            <person name="Nowell W R."/>
        </authorList>
    </citation>
    <scope>NUCLEOTIDE SEQUENCE</scope>
</reference>
<feature type="transmembrane region" description="Helical" evidence="5">
    <location>
        <begin position="291"/>
        <end position="309"/>
    </location>
</feature>
<gene>
    <name evidence="6" type="ORF">GPM918_LOCUS81</name>
    <name evidence="7" type="ORF">SRO942_LOCUS82</name>
</gene>